<evidence type="ECO:0000259" key="14">
    <source>
        <dbReference type="PROSITE" id="PS50109"/>
    </source>
</evidence>
<dbReference type="Pfam" id="PF00512">
    <property type="entry name" value="HisKA"/>
    <property type="match status" value="1"/>
</dbReference>
<comment type="catalytic activity">
    <reaction evidence="1">
        <text>ATP + protein L-histidine = ADP + protein N-phospho-L-histidine.</text>
        <dbReference type="EC" id="2.7.13.3"/>
    </reaction>
</comment>
<feature type="transmembrane region" description="Helical" evidence="13">
    <location>
        <begin position="20"/>
        <end position="40"/>
    </location>
</feature>
<dbReference type="InterPro" id="IPR003594">
    <property type="entry name" value="HATPase_dom"/>
</dbReference>
<proteinExistence type="predicted"/>
<feature type="domain" description="HAMP" evidence="15">
    <location>
        <begin position="194"/>
        <end position="245"/>
    </location>
</feature>
<evidence type="ECO:0000256" key="6">
    <source>
        <dbReference type="ARBA" id="ARBA00022692"/>
    </source>
</evidence>
<evidence type="ECO:0000256" key="3">
    <source>
        <dbReference type="ARBA" id="ARBA00012438"/>
    </source>
</evidence>
<evidence type="ECO:0000256" key="13">
    <source>
        <dbReference type="SAM" id="Phobius"/>
    </source>
</evidence>
<gene>
    <name evidence="16" type="ORF">LNV07_20620</name>
</gene>
<evidence type="ECO:0000256" key="7">
    <source>
        <dbReference type="ARBA" id="ARBA00022741"/>
    </source>
</evidence>
<name>A0ABT2YKB5_9BURK</name>
<evidence type="ECO:0000256" key="2">
    <source>
        <dbReference type="ARBA" id="ARBA00004141"/>
    </source>
</evidence>
<keyword evidence="10 13" id="KW-1133">Transmembrane helix</keyword>
<evidence type="ECO:0000256" key="8">
    <source>
        <dbReference type="ARBA" id="ARBA00022777"/>
    </source>
</evidence>
<evidence type="ECO:0000256" key="5">
    <source>
        <dbReference type="ARBA" id="ARBA00022679"/>
    </source>
</evidence>
<dbReference type="InterPro" id="IPR005467">
    <property type="entry name" value="His_kinase_dom"/>
</dbReference>
<dbReference type="SMART" id="SM00388">
    <property type="entry name" value="HisKA"/>
    <property type="match status" value="1"/>
</dbReference>
<dbReference type="InterPro" id="IPR003661">
    <property type="entry name" value="HisK_dim/P_dom"/>
</dbReference>
<protein>
    <recommendedName>
        <fullName evidence="3">histidine kinase</fullName>
        <ecNumber evidence="3">2.7.13.3</ecNumber>
    </recommendedName>
</protein>
<evidence type="ECO:0000256" key="4">
    <source>
        <dbReference type="ARBA" id="ARBA00022553"/>
    </source>
</evidence>
<keyword evidence="11" id="KW-0902">Two-component regulatory system</keyword>
<dbReference type="CDD" id="cd00075">
    <property type="entry name" value="HATPase"/>
    <property type="match status" value="1"/>
</dbReference>
<dbReference type="SMART" id="SM00387">
    <property type="entry name" value="HATPase_c"/>
    <property type="match status" value="1"/>
</dbReference>
<feature type="transmembrane region" description="Helical" evidence="13">
    <location>
        <begin position="178"/>
        <end position="197"/>
    </location>
</feature>
<keyword evidence="4" id="KW-0597">Phosphoprotein</keyword>
<dbReference type="PRINTS" id="PR00344">
    <property type="entry name" value="BCTRLSENSOR"/>
</dbReference>
<reference evidence="16 17" key="1">
    <citation type="submission" date="2021-11" db="EMBL/GenBank/DDBJ databases">
        <authorList>
            <person name="Liang Q."/>
            <person name="Mou H."/>
            <person name="Liu Z."/>
        </authorList>
    </citation>
    <scope>NUCLEOTIDE SEQUENCE [LARGE SCALE GENOMIC DNA]</scope>
    <source>
        <strain evidence="16 17">CHU3</strain>
    </source>
</reference>
<dbReference type="InterPro" id="IPR004358">
    <property type="entry name" value="Sig_transdc_His_kin-like_C"/>
</dbReference>
<dbReference type="SUPFAM" id="SSF55874">
    <property type="entry name" value="ATPase domain of HSP90 chaperone/DNA topoisomerase II/histidine kinase"/>
    <property type="match status" value="1"/>
</dbReference>
<comment type="caution">
    <text evidence="16">The sequence shown here is derived from an EMBL/GenBank/DDBJ whole genome shotgun (WGS) entry which is preliminary data.</text>
</comment>
<dbReference type="Gene3D" id="1.10.287.130">
    <property type="match status" value="1"/>
</dbReference>
<dbReference type="Gene3D" id="3.30.565.10">
    <property type="entry name" value="Histidine kinase-like ATPase, C-terminal domain"/>
    <property type="match status" value="1"/>
</dbReference>
<keyword evidence="17" id="KW-1185">Reference proteome</keyword>
<feature type="domain" description="Histidine kinase" evidence="14">
    <location>
        <begin position="253"/>
        <end position="466"/>
    </location>
</feature>
<organism evidence="16 17">
    <name type="scientific">Roseateles oligotrophus</name>
    <dbReference type="NCBI Taxonomy" id="1769250"/>
    <lineage>
        <taxon>Bacteria</taxon>
        <taxon>Pseudomonadati</taxon>
        <taxon>Pseudomonadota</taxon>
        <taxon>Betaproteobacteria</taxon>
        <taxon>Burkholderiales</taxon>
        <taxon>Sphaerotilaceae</taxon>
        <taxon>Roseateles</taxon>
    </lineage>
</organism>
<evidence type="ECO:0000256" key="10">
    <source>
        <dbReference type="ARBA" id="ARBA00022989"/>
    </source>
</evidence>
<dbReference type="EMBL" id="JAJIRN010000009">
    <property type="protein sequence ID" value="MCV2370493.1"/>
    <property type="molecule type" value="Genomic_DNA"/>
</dbReference>
<dbReference type="EC" id="2.7.13.3" evidence="3"/>
<evidence type="ECO:0000256" key="1">
    <source>
        <dbReference type="ARBA" id="ARBA00000085"/>
    </source>
</evidence>
<dbReference type="PROSITE" id="PS50109">
    <property type="entry name" value="HIS_KIN"/>
    <property type="match status" value="1"/>
</dbReference>
<keyword evidence="8 16" id="KW-0418">Kinase</keyword>
<keyword evidence="6 13" id="KW-0812">Transmembrane</keyword>
<dbReference type="CDD" id="cd00082">
    <property type="entry name" value="HisKA"/>
    <property type="match status" value="1"/>
</dbReference>
<evidence type="ECO:0000256" key="12">
    <source>
        <dbReference type="ARBA" id="ARBA00023136"/>
    </source>
</evidence>
<dbReference type="GO" id="GO:0016301">
    <property type="term" value="F:kinase activity"/>
    <property type="evidence" value="ECO:0007669"/>
    <property type="project" value="UniProtKB-KW"/>
</dbReference>
<evidence type="ECO:0000259" key="15">
    <source>
        <dbReference type="PROSITE" id="PS50885"/>
    </source>
</evidence>
<keyword evidence="7" id="KW-0547">Nucleotide-binding</keyword>
<evidence type="ECO:0000313" key="17">
    <source>
        <dbReference type="Proteomes" id="UP001209701"/>
    </source>
</evidence>
<dbReference type="InterPro" id="IPR036097">
    <property type="entry name" value="HisK_dim/P_sf"/>
</dbReference>
<accession>A0ABT2YKB5</accession>
<dbReference type="PANTHER" id="PTHR45436">
    <property type="entry name" value="SENSOR HISTIDINE KINASE YKOH"/>
    <property type="match status" value="1"/>
</dbReference>
<dbReference type="Proteomes" id="UP001209701">
    <property type="component" value="Unassembled WGS sequence"/>
</dbReference>
<dbReference type="InterPro" id="IPR036890">
    <property type="entry name" value="HATPase_C_sf"/>
</dbReference>
<dbReference type="InterPro" id="IPR003660">
    <property type="entry name" value="HAMP_dom"/>
</dbReference>
<evidence type="ECO:0000313" key="16">
    <source>
        <dbReference type="EMBL" id="MCV2370493.1"/>
    </source>
</evidence>
<comment type="subcellular location">
    <subcellularLocation>
        <location evidence="2">Membrane</location>
        <topology evidence="2">Multi-pass membrane protein</topology>
    </subcellularLocation>
</comment>
<keyword evidence="5" id="KW-0808">Transferase</keyword>
<keyword evidence="12 13" id="KW-0472">Membrane</keyword>
<evidence type="ECO:0000256" key="9">
    <source>
        <dbReference type="ARBA" id="ARBA00022840"/>
    </source>
</evidence>
<dbReference type="PROSITE" id="PS50885">
    <property type="entry name" value="HAMP"/>
    <property type="match status" value="1"/>
</dbReference>
<dbReference type="PANTHER" id="PTHR45436:SF14">
    <property type="entry name" value="SENSOR PROTEIN QSEC"/>
    <property type="match status" value="1"/>
</dbReference>
<evidence type="ECO:0000256" key="11">
    <source>
        <dbReference type="ARBA" id="ARBA00023012"/>
    </source>
</evidence>
<dbReference type="SUPFAM" id="SSF47384">
    <property type="entry name" value="Homodimeric domain of signal transducing histidine kinase"/>
    <property type="match status" value="1"/>
</dbReference>
<sequence>MTGPLANDSAPAAGATSSLFGRTFGAFCAVLLLIWILLMVREIHEVRVVNTRNGQASNQLWAEHARMQASLWADQPERLQAALAELEHLREQEWMAIGYEAPIIALQVWQGDRLLYRQGPPEMGDRMTPDEQRFESDARWLYVQAQAPELGLVVRRWQEVPGDWHFSADGLSYYARPLFYSLPVMLLVAWLLLRAGFAPLQRIGAQIAQRSAKDLSALPATPYRELAPVVNSVNDLMARLQERLEREREFLLDAAHELKTPLAVMQLNAESLQDAPPGPRRNESVLRLNEGVKRATHTVHQLLALARSGSDQESTALRPLDLVALVRDRIALSSQLALQRDIELELDAPESCELAMNRESIGALVDNLVGNAVKYSPSGSLVRVAITADVGGIELRVTDQGPGIPVEMHRKVFERFFRLPDQTQSGSGLGLAIVERAAAQHGALLSLSEAAGGQGLRVTVRFKTPV</sequence>
<dbReference type="RefSeq" id="WP_263573075.1">
    <property type="nucleotide sequence ID" value="NZ_JAJIRN010000009.1"/>
</dbReference>
<keyword evidence="9" id="KW-0067">ATP-binding</keyword>
<dbReference type="InterPro" id="IPR050428">
    <property type="entry name" value="TCS_sensor_his_kinase"/>
</dbReference>
<dbReference type="Pfam" id="PF02518">
    <property type="entry name" value="HATPase_c"/>
    <property type="match status" value="1"/>
</dbReference>